<dbReference type="Gene3D" id="2.60.40.3440">
    <property type="match status" value="2"/>
</dbReference>
<dbReference type="NCBIfam" id="TIGR03769">
    <property type="entry name" value="P_ac_wall_RPT"/>
    <property type="match status" value="1"/>
</dbReference>
<dbReference type="Pfam" id="PF17963">
    <property type="entry name" value="Big_9"/>
    <property type="match status" value="2"/>
</dbReference>
<dbReference type="InterPro" id="IPR036439">
    <property type="entry name" value="Dockerin_dom_sf"/>
</dbReference>
<dbReference type="NCBIfam" id="NF038134">
    <property type="entry name" value="choice_anch_M"/>
    <property type="match status" value="2"/>
</dbReference>
<dbReference type="InterPro" id="IPR013517">
    <property type="entry name" value="FG-GAP"/>
</dbReference>
<proteinExistence type="predicted"/>
<dbReference type="KEGG" id="fmr:Fuma_04533"/>
<dbReference type="Proteomes" id="UP000187735">
    <property type="component" value="Chromosome"/>
</dbReference>
<evidence type="ECO:0000313" key="3">
    <source>
        <dbReference type="EMBL" id="APZ94883.1"/>
    </source>
</evidence>
<dbReference type="PROSITE" id="PS00448">
    <property type="entry name" value="CLOS_CELLULOSOME_RPT"/>
    <property type="match status" value="1"/>
</dbReference>
<accession>A0A1P8WLF3</accession>
<dbReference type="InterPro" id="IPR022435">
    <property type="entry name" value="Surface-anchored_actinobac"/>
</dbReference>
<keyword evidence="4" id="KW-1185">Reference proteome</keyword>
<dbReference type="Pfam" id="PF00404">
    <property type="entry name" value="Dockerin_1"/>
    <property type="match status" value="1"/>
</dbReference>
<organism evidence="3 4">
    <name type="scientific">Fuerstiella marisgermanici</name>
    <dbReference type="NCBI Taxonomy" id="1891926"/>
    <lineage>
        <taxon>Bacteria</taxon>
        <taxon>Pseudomonadati</taxon>
        <taxon>Planctomycetota</taxon>
        <taxon>Planctomycetia</taxon>
        <taxon>Planctomycetales</taxon>
        <taxon>Planctomycetaceae</taxon>
        <taxon>Fuerstiella</taxon>
    </lineage>
</organism>
<dbReference type="InterPro" id="IPR016134">
    <property type="entry name" value="Dockerin_dom"/>
</dbReference>
<evidence type="ECO:0000313" key="4">
    <source>
        <dbReference type="Proteomes" id="UP000187735"/>
    </source>
</evidence>
<dbReference type="PANTHER" id="PTHR44103">
    <property type="entry name" value="PROPROTEIN CONVERTASE P"/>
    <property type="match status" value="1"/>
</dbReference>
<dbReference type="STRING" id="1891926.Fuma_04533"/>
<reference evidence="3 4" key="1">
    <citation type="journal article" date="2016" name="Front. Microbiol.">
        <title>Fuerstia marisgermanicae gen. nov., sp. nov., an Unusual Member of the Phylum Planctomycetes from the German Wadden Sea.</title>
        <authorList>
            <person name="Kohn T."/>
            <person name="Heuer A."/>
            <person name="Jogler M."/>
            <person name="Vollmers J."/>
            <person name="Boedeker C."/>
            <person name="Bunk B."/>
            <person name="Rast P."/>
            <person name="Borchert D."/>
            <person name="Glockner I."/>
            <person name="Freese H.M."/>
            <person name="Klenk H.P."/>
            <person name="Overmann J."/>
            <person name="Kaster A.K."/>
            <person name="Rohde M."/>
            <person name="Wiegand S."/>
            <person name="Jogler C."/>
        </authorList>
    </citation>
    <scope>NUCLEOTIDE SEQUENCE [LARGE SCALE GENOMIC DNA]</scope>
    <source>
        <strain evidence="3 4">NH11</strain>
    </source>
</reference>
<dbReference type="AlphaFoldDB" id="A0A1P8WLF3"/>
<dbReference type="PROSITE" id="PS51766">
    <property type="entry name" value="DOCKERIN"/>
    <property type="match status" value="1"/>
</dbReference>
<dbReference type="Gene3D" id="2.130.10.130">
    <property type="entry name" value="Integrin alpha, N-terminal"/>
    <property type="match status" value="1"/>
</dbReference>
<name>A0A1P8WLF3_9PLAN</name>
<dbReference type="InterPro" id="IPR002105">
    <property type="entry name" value="Dockerin_1_rpt"/>
</dbReference>
<dbReference type="RefSeq" id="WP_077026126.1">
    <property type="nucleotide sequence ID" value="NZ_CP017641.1"/>
</dbReference>
<dbReference type="PANTHER" id="PTHR44103:SF1">
    <property type="entry name" value="PROPROTEIN CONVERTASE P"/>
    <property type="match status" value="1"/>
</dbReference>
<evidence type="ECO:0000259" key="2">
    <source>
        <dbReference type="PROSITE" id="PS51766"/>
    </source>
</evidence>
<dbReference type="PROSITE" id="PS00018">
    <property type="entry name" value="EF_HAND_1"/>
    <property type="match status" value="1"/>
</dbReference>
<dbReference type="GO" id="GO:0000272">
    <property type="term" value="P:polysaccharide catabolic process"/>
    <property type="evidence" value="ECO:0007669"/>
    <property type="project" value="InterPro"/>
</dbReference>
<dbReference type="Pfam" id="PF13517">
    <property type="entry name" value="FG-GAP_3"/>
    <property type="match status" value="1"/>
</dbReference>
<dbReference type="SUPFAM" id="SSF63446">
    <property type="entry name" value="Type I dockerin domain"/>
    <property type="match status" value="1"/>
</dbReference>
<gene>
    <name evidence="3" type="ORF">Fuma_04533</name>
</gene>
<protein>
    <submittedName>
        <fullName evidence="3">Putative ABC transporter-associated repeat protein</fullName>
    </submittedName>
</protein>
<dbReference type="SUPFAM" id="SSF69318">
    <property type="entry name" value="Integrin alpha N-terminal domain"/>
    <property type="match status" value="1"/>
</dbReference>
<dbReference type="OrthoDB" id="9805159at2"/>
<evidence type="ECO:0000256" key="1">
    <source>
        <dbReference type="ARBA" id="ARBA00022729"/>
    </source>
</evidence>
<keyword evidence="1" id="KW-0732">Signal</keyword>
<feature type="domain" description="Dockerin" evidence="2">
    <location>
        <begin position="1164"/>
        <end position="1225"/>
    </location>
</feature>
<dbReference type="CDD" id="cd14256">
    <property type="entry name" value="Dockerin_I"/>
    <property type="match status" value="1"/>
</dbReference>
<dbReference type="InterPro" id="IPR018247">
    <property type="entry name" value="EF_Hand_1_Ca_BS"/>
</dbReference>
<dbReference type="EMBL" id="CP017641">
    <property type="protein sequence ID" value="APZ94883.1"/>
    <property type="molecule type" value="Genomic_DNA"/>
</dbReference>
<dbReference type="GO" id="GO:0004553">
    <property type="term" value="F:hydrolase activity, hydrolyzing O-glycosyl compounds"/>
    <property type="evidence" value="ECO:0007669"/>
    <property type="project" value="InterPro"/>
</dbReference>
<dbReference type="Gene3D" id="1.10.1330.10">
    <property type="entry name" value="Dockerin domain"/>
    <property type="match status" value="1"/>
</dbReference>
<sequence>MLQTSNSAGELGAEVVLSSLSSIASTKLHDIDNDGDLDIVASDSGAESILIFINDGSANFGAPASVTPDETGTTLHQVVDLNGDGYADLLVTDAGAPNKVGYYPQQAGGTFGARVNVPIYGQVVSSLSATDFNGDGVIEIGFAHTNYDDVAFTFFDFNVGWALGQGGGDFGPAIVVQRYDSIMYSMATPDLDGDGDPDIVVPQRSGPTSVAAFINQDGEDPMRFIAPESRTYTGGDPIELQVYFGLPITVTGTPRIALDLGGETVYAEYASGSGTATHQFVYQVGETDLDLDGVQLADNAIDLNEGTLTDPLGTSALLEFPDTVLDGVVVNAVGPLVQHISRGDSAPTDAASVRFTVEFSEAVEGVDVSDFQVKMFDGDLAGAVIESVTGSGGTYEVTVSAGTGSGVLALSVNENASIADLEGAPLARGYVGGEVYTLRRGVEAPIDKYFTDGHGDYRPVLNDGELSYVLHGDSGVIPDGEVPSGGIYTYVDSTGIVNRAEDDSYDFLGVDANEPLYVIPSTQVPSLPFLGFSGEGVPSGALASYVPDRPNVTSSSASPYIKLEMVDVRSTSGGEFSLWSNPPSWNPSAGVTVYMATSDGVSDADALFLRVGSHGHFNVGFSEPGIYEVDIYASGYLDNDHNGVYDPGKDSYIESGIQTMVFAVDSLGAVDDSFTVLEGETLTGDVSANDDWHEAMGEYTASVETEPAHGTLTLNADGTFTYEPVAALTGVDSFAYRLTNERGGFTTATVTLLTHHSPTAVEDAFVVASGSSVYGNVLFNDFDVDGDALLAALDAGPTSGSVVVSADGSFVYTPSAAFDDSDSFTYSIDDGTGLASTATVVISAAEDAEFEVVLTEGHVDIGVVIGEHDHDEDEDDHDDDDDHDHEEEAEWDLHVHDHEGEVEYHADEALLYVGMDAITDRPAGTAYDFIGTDAGESVFVLPATENSDLLFLGLGTEEIEVGTFLDGTLELRLKSVSGPGQFSMWTSGLEGPEVAMATSDGITEADLITLLEAGHAHANFGFTEMGLYQITLQASGTLADGDVSEDVTYFFKVGNTAEGIEVQNGMTQRSYIDELDVLFGSEDGLDDILTNPDRVQITKYDLNGENGSLLSDAGYSLSANGSRLSFNFGVQGLGGNRNSNAGDGYYEIGIDADGDGEYETYQSFYRLLGDVNGDRKVDAADRMSVMQSMRNQNPEADVNGDGRVNSIDFVLVSRALGRDLRDGLFDDDEDE</sequence>
<dbReference type="InterPro" id="IPR028994">
    <property type="entry name" value="Integrin_alpha_N"/>
</dbReference>